<accession>A0A9X8RLI9</accession>
<dbReference type="AlphaFoldDB" id="A0A9X8RLI9"/>
<dbReference type="Proteomes" id="UP000189137">
    <property type="component" value="Unassembled WGS sequence"/>
</dbReference>
<organism evidence="1 2">
    <name type="scientific">Clostridioides difficile</name>
    <name type="common">Peptoclostridium difficile</name>
    <dbReference type="NCBI Taxonomy" id="1496"/>
    <lineage>
        <taxon>Bacteria</taxon>
        <taxon>Bacillati</taxon>
        <taxon>Bacillota</taxon>
        <taxon>Clostridia</taxon>
        <taxon>Peptostreptococcales</taxon>
        <taxon>Peptostreptococcaceae</taxon>
        <taxon>Clostridioides</taxon>
    </lineage>
</organism>
<dbReference type="EMBL" id="FUPS01000014">
    <property type="protein sequence ID" value="SJS97889.1"/>
    <property type="molecule type" value="Genomic_DNA"/>
</dbReference>
<protein>
    <submittedName>
        <fullName evidence="1">DGQHR domain</fullName>
    </submittedName>
</protein>
<gene>
    <name evidence="1" type="ORF">SAMEA3375112_03313</name>
</gene>
<proteinExistence type="predicted"/>
<dbReference type="InterPro" id="IPR017642">
    <property type="entry name" value="DNA_S_mod_DndB"/>
</dbReference>
<dbReference type="RefSeq" id="WP_009900634.1">
    <property type="nucleotide sequence ID" value="NZ_BIQW01000005.1"/>
</dbReference>
<evidence type="ECO:0000313" key="1">
    <source>
        <dbReference type="EMBL" id="SJS97889.1"/>
    </source>
</evidence>
<reference evidence="1 2" key="1">
    <citation type="submission" date="2017-02" db="EMBL/GenBank/DDBJ databases">
        <authorList>
            <consortium name="Pathogen Informatics"/>
        </authorList>
    </citation>
    <scope>NUCLEOTIDE SEQUENCE [LARGE SCALE GENOMIC DNA]</scope>
    <source>
        <strain evidence="1 2">VRECD0157</strain>
    </source>
</reference>
<evidence type="ECO:0000313" key="2">
    <source>
        <dbReference type="Proteomes" id="UP000189137"/>
    </source>
</evidence>
<sequence>MAITFDNIYNPNEHKLTENYTFQGVDHLYKKMWTINISAYEIAKLWDEQKIIYYPATQRGLLAKKQADGTFKYKAVFNKTRVKSIQKKILQEKYFPDQLTINILDENGKEGKVIYDEYTSQLTIILGLMCMQDGQHRTKAIHNIYQDAKIIGGEDEKRIIKILKTLKFPVLITCHNMEVAMEHFWQLNLHETLSKSRIESFNKQDAVNRIMIKLNEKGALKNKIDMVKTSIAKNDMMNIVTLNTLVTAFKNTFSDIEDKNMEEECFKFLKEFFEELVKIYPEMMSYEGRKMSKEISLTCENFMFYAYLGLAHNLYLWRHSNWKKKMQCIKYIDMDKGSSIWSRVMRETSSGLSIINNTSTRRTLKDIYLEQFAIQQQKQ</sequence>
<name>A0A9X8RLI9_CLODI</name>
<comment type="caution">
    <text evidence="1">The sequence shown here is derived from an EMBL/GenBank/DDBJ whole genome shotgun (WGS) entry which is preliminary data.</text>
</comment>
<dbReference type="Pfam" id="PF14072">
    <property type="entry name" value="DndB"/>
    <property type="match status" value="1"/>
</dbReference>